<dbReference type="EMBL" id="JAZHOF010000011">
    <property type="protein sequence ID" value="MEJ8574243.1"/>
    <property type="molecule type" value="Genomic_DNA"/>
</dbReference>
<feature type="domain" description="Carboxymuconolactone decarboxylase-like" evidence="1">
    <location>
        <begin position="37"/>
        <end position="118"/>
    </location>
</feature>
<sequence length="130" mass="14362">MDHNEKLELGAKIRAEVLGTKHVNEPGATPSAFQQAFREFTVEHCWANVWTRPGLDRKTRSLLNLAMLAAMARWEEFAVHTKGALNNGATEEEIIEVVLQAGVYAGVPIAAEAMRVAERSVKAYRDENGS</sequence>
<reference evidence="2 3" key="1">
    <citation type="submission" date="2024-02" db="EMBL/GenBank/DDBJ databases">
        <title>Genome analysis and characterization of Microbaculum marinisediminis sp. nov., isolated from marine sediment.</title>
        <authorList>
            <person name="Du Z.-J."/>
            <person name="Ye Y.-Q."/>
            <person name="Zhang Z.-R."/>
            <person name="Yuan S.-M."/>
            <person name="Zhang X.-Y."/>
        </authorList>
    </citation>
    <scope>NUCLEOTIDE SEQUENCE [LARGE SCALE GENOMIC DNA]</scope>
    <source>
        <strain evidence="2 3">SDUM1044001</strain>
    </source>
</reference>
<name>A0AAW9RZ97_9HYPH</name>
<organism evidence="2 3">
    <name type="scientific">Microbaculum marinum</name>
    <dbReference type="NCBI Taxonomy" id="1764581"/>
    <lineage>
        <taxon>Bacteria</taxon>
        <taxon>Pseudomonadati</taxon>
        <taxon>Pseudomonadota</taxon>
        <taxon>Alphaproteobacteria</taxon>
        <taxon>Hyphomicrobiales</taxon>
        <taxon>Tepidamorphaceae</taxon>
        <taxon>Microbaculum</taxon>
    </lineage>
</organism>
<keyword evidence="3" id="KW-1185">Reference proteome</keyword>
<evidence type="ECO:0000313" key="3">
    <source>
        <dbReference type="Proteomes" id="UP001378188"/>
    </source>
</evidence>
<protein>
    <submittedName>
        <fullName evidence="2">Carboxymuconolactone decarboxylase family protein</fullName>
    </submittedName>
</protein>
<evidence type="ECO:0000259" key="1">
    <source>
        <dbReference type="Pfam" id="PF02627"/>
    </source>
</evidence>
<dbReference type="InterPro" id="IPR052512">
    <property type="entry name" value="4CMD/NDH-1_regulator"/>
</dbReference>
<gene>
    <name evidence="2" type="ORF">V3328_22355</name>
</gene>
<evidence type="ECO:0000313" key="2">
    <source>
        <dbReference type="EMBL" id="MEJ8574243.1"/>
    </source>
</evidence>
<dbReference type="InterPro" id="IPR003779">
    <property type="entry name" value="CMD-like"/>
</dbReference>
<dbReference type="PANTHER" id="PTHR33570">
    <property type="entry name" value="4-CARBOXYMUCONOLACTONE DECARBOXYLASE FAMILY PROTEIN"/>
    <property type="match status" value="1"/>
</dbReference>
<dbReference type="Proteomes" id="UP001378188">
    <property type="component" value="Unassembled WGS sequence"/>
</dbReference>
<dbReference type="RefSeq" id="WP_340331946.1">
    <property type="nucleotide sequence ID" value="NZ_JAZHOF010000011.1"/>
</dbReference>
<comment type="caution">
    <text evidence="2">The sequence shown here is derived from an EMBL/GenBank/DDBJ whole genome shotgun (WGS) entry which is preliminary data.</text>
</comment>
<dbReference type="AlphaFoldDB" id="A0AAW9RZ97"/>
<proteinExistence type="predicted"/>
<dbReference type="SUPFAM" id="SSF69118">
    <property type="entry name" value="AhpD-like"/>
    <property type="match status" value="1"/>
</dbReference>
<dbReference type="GO" id="GO:0051920">
    <property type="term" value="F:peroxiredoxin activity"/>
    <property type="evidence" value="ECO:0007669"/>
    <property type="project" value="InterPro"/>
</dbReference>
<dbReference type="Pfam" id="PF02627">
    <property type="entry name" value="CMD"/>
    <property type="match status" value="1"/>
</dbReference>
<dbReference type="InterPro" id="IPR029032">
    <property type="entry name" value="AhpD-like"/>
</dbReference>
<accession>A0AAW9RZ97</accession>
<dbReference type="Gene3D" id="1.20.1290.10">
    <property type="entry name" value="AhpD-like"/>
    <property type="match status" value="1"/>
</dbReference>
<dbReference type="PANTHER" id="PTHR33570:SF2">
    <property type="entry name" value="CARBOXYMUCONOLACTONE DECARBOXYLASE-LIKE DOMAIN-CONTAINING PROTEIN"/>
    <property type="match status" value="1"/>
</dbReference>